<dbReference type="AlphaFoldDB" id="A0A9E7GRI9"/>
<evidence type="ECO:0000313" key="1">
    <source>
        <dbReference type="EMBL" id="URE16857.1"/>
    </source>
</evidence>
<keyword evidence="2" id="KW-1185">Reference proteome</keyword>
<dbReference type="OrthoDB" id="426882at2759"/>
<gene>
    <name evidence="1" type="ORF">MUK42_12349</name>
</gene>
<organism evidence="1 2">
    <name type="scientific">Musa troglodytarum</name>
    <name type="common">fe'i banana</name>
    <dbReference type="NCBI Taxonomy" id="320322"/>
    <lineage>
        <taxon>Eukaryota</taxon>
        <taxon>Viridiplantae</taxon>
        <taxon>Streptophyta</taxon>
        <taxon>Embryophyta</taxon>
        <taxon>Tracheophyta</taxon>
        <taxon>Spermatophyta</taxon>
        <taxon>Magnoliopsida</taxon>
        <taxon>Liliopsida</taxon>
        <taxon>Zingiberales</taxon>
        <taxon>Musaceae</taxon>
        <taxon>Musa</taxon>
    </lineage>
</organism>
<proteinExistence type="predicted"/>
<sequence>MCLVLLCDEEQRVLRSFTAPGSCPYCGGKVVATDVESACSFCFRPLCFRTRRKFICTLCRCRLVSLPTLPPPYTHEHLTASDV</sequence>
<evidence type="ECO:0008006" key="3">
    <source>
        <dbReference type="Google" id="ProtNLM"/>
    </source>
</evidence>
<dbReference type="Proteomes" id="UP001055439">
    <property type="component" value="Chromosome 7"/>
</dbReference>
<dbReference type="PANTHER" id="PTHR33320:SF30">
    <property type="entry name" value="OS04G0606200 PROTEIN"/>
    <property type="match status" value="1"/>
</dbReference>
<dbReference type="EMBL" id="CP097509">
    <property type="protein sequence ID" value="URE16857.1"/>
    <property type="molecule type" value="Genomic_DNA"/>
</dbReference>
<evidence type="ECO:0000313" key="2">
    <source>
        <dbReference type="Proteomes" id="UP001055439"/>
    </source>
</evidence>
<reference evidence="1" key="1">
    <citation type="submission" date="2022-05" db="EMBL/GenBank/DDBJ databases">
        <title>The Musa troglodytarum L. genome provides insights into the mechanism of non-climacteric behaviour and enrichment of carotenoids.</title>
        <authorList>
            <person name="Wang J."/>
        </authorList>
    </citation>
    <scope>NUCLEOTIDE SEQUENCE</scope>
    <source>
        <tissue evidence="1">Leaf</tissue>
    </source>
</reference>
<accession>A0A9E7GRI9</accession>
<name>A0A9E7GRI9_9LILI</name>
<protein>
    <recommendedName>
        <fullName evidence="3">Methionyl-tRNA synthetase</fullName>
    </recommendedName>
</protein>
<dbReference type="PANTHER" id="PTHR33320">
    <property type="entry name" value="METHIONYL-TRNA SYNTHETASE"/>
    <property type="match status" value="1"/>
</dbReference>